<dbReference type="Gene3D" id="1.20.58.1120">
    <property type="match status" value="1"/>
</dbReference>
<evidence type="ECO:0000259" key="15">
    <source>
        <dbReference type="Pfam" id="PF03028"/>
    </source>
</evidence>
<evidence type="ECO:0000313" key="25">
    <source>
        <dbReference type="EMBL" id="KAK8893495.1"/>
    </source>
</evidence>
<feature type="region of interest" description="Disordered" evidence="14">
    <location>
        <begin position="51"/>
        <end position="85"/>
    </location>
</feature>
<dbReference type="Pfam" id="PF18199">
    <property type="entry name" value="Dynein_C"/>
    <property type="match status" value="1"/>
</dbReference>
<proteinExistence type="inferred from homology"/>
<dbReference type="Gene3D" id="1.10.8.710">
    <property type="match status" value="1"/>
</dbReference>
<dbReference type="Pfam" id="PF17852">
    <property type="entry name" value="Dynein_AAA_lid"/>
    <property type="match status" value="1"/>
</dbReference>
<evidence type="ECO:0000256" key="6">
    <source>
        <dbReference type="ARBA" id="ARBA00022840"/>
    </source>
</evidence>
<feature type="domain" description="Dynein heavy chain AAA 5 extension" evidence="21">
    <location>
        <begin position="1907"/>
        <end position="2060"/>
    </location>
</feature>
<evidence type="ECO:0000259" key="22">
    <source>
        <dbReference type="Pfam" id="PF17857"/>
    </source>
</evidence>
<keyword evidence="26" id="KW-1185">Reference proteome</keyword>
<feature type="domain" description="Dynein heavy chain C-terminal" evidence="24">
    <location>
        <begin position="3815"/>
        <end position="4114"/>
    </location>
</feature>
<feature type="compositionally biased region" description="Polar residues" evidence="14">
    <location>
        <begin position="169"/>
        <end position="181"/>
    </location>
</feature>
<keyword evidence="4" id="KW-0493">Microtubule</keyword>
<gene>
    <name evidence="25" type="ORF">M9Y10_021917</name>
</gene>
<evidence type="ECO:0000256" key="12">
    <source>
        <dbReference type="ARBA" id="ARBA00023273"/>
    </source>
</evidence>
<dbReference type="InterPro" id="IPR041658">
    <property type="entry name" value="AAA_lid_11"/>
</dbReference>
<dbReference type="Gene3D" id="1.20.920.20">
    <property type="match status" value="1"/>
</dbReference>
<dbReference type="InterPro" id="IPR024317">
    <property type="entry name" value="Dynein_heavy_chain_D4_dom"/>
</dbReference>
<dbReference type="Pfam" id="PF18198">
    <property type="entry name" value="AAA_lid_11"/>
    <property type="match status" value="1"/>
</dbReference>
<evidence type="ECO:0008006" key="27">
    <source>
        <dbReference type="Google" id="ProtNLM"/>
    </source>
</evidence>
<accession>A0ABR2KU22</accession>
<evidence type="ECO:0000259" key="18">
    <source>
        <dbReference type="Pfam" id="PF12777"/>
    </source>
</evidence>
<dbReference type="SUPFAM" id="SSF52540">
    <property type="entry name" value="P-loop containing nucleoside triphosphate hydrolases"/>
    <property type="match status" value="4"/>
</dbReference>
<dbReference type="Gene3D" id="3.10.490.20">
    <property type="match status" value="1"/>
</dbReference>
<dbReference type="InterPro" id="IPR035706">
    <property type="entry name" value="AAA_9"/>
</dbReference>
<evidence type="ECO:0000256" key="14">
    <source>
        <dbReference type="SAM" id="MobiDB-lite"/>
    </source>
</evidence>
<dbReference type="Pfam" id="PF12774">
    <property type="entry name" value="AAA_6"/>
    <property type="match status" value="1"/>
</dbReference>
<dbReference type="InterPro" id="IPR004273">
    <property type="entry name" value="Dynein_heavy_D6_P-loop"/>
</dbReference>
<keyword evidence="7" id="KW-0243">Dynein</keyword>
<reference evidence="25 26" key="1">
    <citation type="submission" date="2024-04" db="EMBL/GenBank/DDBJ databases">
        <title>Tritrichomonas musculus Genome.</title>
        <authorList>
            <person name="Alves-Ferreira E."/>
            <person name="Grigg M."/>
            <person name="Lorenzi H."/>
            <person name="Galac M."/>
        </authorList>
    </citation>
    <scope>NUCLEOTIDE SEQUENCE [LARGE SCALE GENOMIC DNA]</scope>
    <source>
        <strain evidence="25 26">EAF2021</strain>
    </source>
</reference>
<dbReference type="Pfam" id="PF12777">
    <property type="entry name" value="MT"/>
    <property type="match status" value="1"/>
</dbReference>
<feature type="domain" description="Dynein heavy chain 3 AAA+ lid" evidence="22">
    <location>
        <begin position="2281"/>
        <end position="2368"/>
    </location>
</feature>
<dbReference type="InterPro" id="IPR041589">
    <property type="entry name" value="DNAH3_AAA_lid_1"/>
</dbReference>
<dbReference type="InterPro" id="IPR041466">
    <property type="entry name" value="Dynein_AAA5_ext"/>
</dbReference>
<protein>
    <recommendedName>
        <fullName evidence="27">Dynein heavy chain family protein</fullName>
    </recommendedName>
</protein>
<keyword evidence="12" id="KW-0966">Cell projection</keyword>
<dbReference type="Pfam" id="PF12780">
    <property type="entry name" value="AAA_8"/>
    <property type="match status" value="1"/>
</dbReference>
<evidence type="ECO:0000259" key="23">
    <source>
        <dbReference type="Pfam" id="PF18198"/>
    </source>
</evidence>
<dbReference type="Gene3D" id="3.40.50.300">
    <property type="entry name" value="P-loop containing nucleotide triphosphate hydrolases"/>
    <property type="match status" value="5"/>
</dbReference>
<dbReference type="InterPro" id="IPR042228">
    <property type="entry name" value="Dynein_linker_3"/>
</dbReference>
<evidence type="ECO:0000256" key="5">
    <source>
        <dbReference type="ARBA" id="ARBA00022741"/>
    </source>
</evidence>
<keyword evidence="9" id="KW-0969">Cilium</keyword>
<dbReference type="Proteomes" id="UP001470230">
    <property type="component" value="Unassembled WGS sequence"/>
</dbReference>
<sequence>MDELLDRKKQQLLQNEQTIYKEKQLYRRLGKTLPEDTVKVPKIGEWSLAQSQGSDYQNQGHKNSDNSKQNRVVPFPRNVPLNTSQRKRLTITKDSYAYNSEQPQQQPTVTINAPFQLRPPRITTINSNNTEQKLSFPSGTVSTNLNDILRSKFRSPIKPLPPLKDSESNQDYYSYQNSQANNDDDFKPQFLPLEAFDDLQYEEFPLEELMKNPKAFSRYQEIHGENRWEKCTVLNYDPETHLFLIEWDYSHKRKKVARFNLRFERENVEKFKKRIDAARYACALYETSLRFDSRIQSMPTDNLPELSQDDMRGIHSDMAITIGPKYAQRLAQLDDEVCMMFKKVNNTLDFEYQLDNNKLIPNREEFLRLKRQPPTVPENGLVDHPNYDFQGILQTILETHLMANRHMMEGLFTIWKIFQDSESLSLLTDGYNEILTLDEFITRESDHLNNTTKKFKGSIQTTLEGVISSTLSEQLNSVKSKDKQRSSSMVSLTTRMLHTVLLSIVHTTLEEYLSLFIKYKEKREGEKLESQFSIDLLFSKENELTFQPSIPKFKNDILSLLTDLEKCVNDLPVIKSALFEVDTSSVSFDDCIEVIKLEESNLQEILDQLFHVLEVFLTERKFLKNVLSLKPDEYTHDFDPNGTKTLNEYKKQLKEFNRILNIVQNELAPTYKLDLFFVSCVQFKENAVTHIKTLIQNFLMQVKRYALQELDQLKHEFDTIVVDLKKVPETPEELAAMKKYLEKVLDTAKNRAKKMSSANDRFAFLEEFQFEVTNEEFQYRYQIRQMPQKITGMMEETERTLSVERIRMIRELRRNQSKLETESVSLTETVTSFTSKFTDLEMTVEAVDQVNEINAKLQQLKLEQEKFNQHEKLFEFEQVNCKPLSKLIEEFTPLHLLWNLANEWNNTNTTWLDTPFPQIRADAMNQFIILASKKIVKLKKDLIQQRGLIEKVLMPLSQQIEAFKQHVPLVMKLRHPGIKTKHWEKISEVVGFHVMPSMELTLQNFFDLQLERWNDQISEIASVAANEYSLETSLDQMDADLQTKQFITVPFRDSGHFILHEIDDIISTIDDQLVTTQTLLTSPFIAPVKKRATDRLNFLRSARQILENWVECQKNWLYLQPIFSGTSIQQKLLKEARDWAEVDKLWLSIMTLTHNHPDFMNVMHHDTLQPNLLKCNELLDSITKGLNEYLEAKRLGFPRFFFLSNDELISILSHTKDFGKMQESMQKLFEYVNSITVTEEIEITHMNDSTGETVQLYQPVDGDTPEIEDWLNAFEKEMKNTIQGYTGESLEAVTKMTRHKWIKSFPAQVILIANQILWTQQVTDVLQGQKTKGLKQLQTKFIEQLDELTSLVRQPISKQLRQVVSCMLINEVHNRDIIASLVHDDVSTEDNFNWIKQLRYYWEEDTIMVRSINNTYEFSYEYAGNSARLVITPLTDRCYQTLLSAFKQNLSGAPSGPAGTGKTETVRDCAKALGRPCVVYNCSEEVTPEQMSQFFAGLSSSGSWSCFDEFNRINIEVLSVIAQQVRSIQTAIAANAETFKLDARTLKLNVNAAICITMNPGYAGRTELPDNLKALFRPCAMMVPDFVFISEIMLFSGGFTTASSLSVKLVALFDLCRKQLSNADHYDWGLRAMKAILSTAGKAKRNDLEADESFLLLQVIRDCTAPRLISADLPLFAGIIRDVFPEVKGTKVQEEKLIKAIKGAFIDANCQPLSVYLSKGAELYETTLVRHGIMLVGGAMGGKSTSWKTLAAALTKQASEGDGQPVHIESLNPKAISIGELYGAFNPVTSEWADGVLSKSIRECSFSEQTELKWIIVDGPVDSLWIESMNSLLDDNKVLCLPNNERIQLGPHVKMVFEVDDLSQASPATVSRCGMVYFDPSTLPWSALADSWAAKKESQVMANYIRKTMDGYLPQLIQFVQFDGKSALEINPNFCVLSLLRIIDSFDDIIRKPVERTVDGGDEVVKVDPLDHNNYFSLFAVNNDTVPFFEEEQLDVVYERIFTFAAVWAFGGVLLEQSRITFDAFFKNLLEENKTRCAFPSKLTVFDYFVDMAKMQWVPFCDGNTNIHFTENKNLEEQMIPTNSNAGPMFIARLLATHHHNLLLMGPESSKTLIVKTLFENVLDNTKFDCHTLPLSANSTPTNISKFMQSFMHKRQGNYGPLPSQHLLFLIDNIGAVKTEIYGAQPPLELLRQFNDYGGWFQTIPVNFINIIDTSLIATMGQPGGGLFGIPNRLMRHFVFIHLPPYSQEKILEIYKGLLTMAFKNYGGSCKNLIEPCANTTVNVYQKCLETLLPIPTKLHYIFKFRNIVRVLKGILLLNHELITSDSMFIKLWYHEMMREFHDRFNSIEDREWFRKTVSELCSKHFHTTIEAISQKGNIMFNDFSDSTARYKEVVTEPDQLLQICNATLEERNKDAPKPIDIVLFQEAISHLSSLARVLAIHRGHALLVGVKSSGRKSLARLALHMSSIDPYEIAITRSYGFVEWREDIKNILKQCGVQDIPTGFIITDTQIIMNQQLEDLSNLLINCSIPMLFERDEMEAIKAELASIDPQTDIDYGKYFFQRVQKNLHIVLVFSPYGNIFKDSMLSFPALRNETTIDWYMPWSQNALESVAIASLNKNLSHDLVKPITGACVKIHKYMEEISKKFLKETKRYTAVTPSRYFELLSTFIAKLQEKTEFNTSEIKNYENGVEKITTTRAQIQEMSETLDQDIPKLQQMRADVEVMLKELTVKRGEVEETRREVQGKSDIAEREALQAAEINRIAQEQLDEAQPLLEKAQDAVKKLDKDSLTNIKKLHQASQGMKETFEAVCIIFGRSPRKVDGPNPGEKYDDYWPEAVSLLNDTHFIKTVQNFKPESLDKNTIEKLKKYCPTDKALRAKKRATAEQSFQAVAAFYDWVCATFDYWFVYQEILPKKIAADEAQKKLVQSEQILASAKEHLASVERTLQDLQANFQAAQNRETDLMESVGKTKSRLQRAQKIMSGLSGETTRWGETAANLRLSSQFILGDSLLISGVLTYLGAFSPSFRVQIIDQWKKFLNEEEIKFSENFTIEKALGNEGVIRDWIAKGLPNDTHSIENALIITQNHNSFPLLIDPQLSGTKWLRSVEGENLVMLRFDQSDFLQRLKSCVSFGLPCLIENVGLKLDPLIDPILSREVMTVDGQKRMALGGEYISFNDNFNLYISTKYPNPQYSPEVCSQVTLINFTTTQDGLTDLLLNNLIEVEREDLDKKRIQIMEANAENTKKLKEIESEILAIVSNAGDDILDDDVAIDTLTRAQKTSADIAQQLEASKKTEQQILEFKNQFDVVAKRAALLYFCVSDFSVIDPMYQFSLKWFVSLFRNALTRCEHPEDLEKKIETFHKAIATTFYESVSYSLFSRHKLLFSTLMVFRILLSNKIITSGELAFLLQPTVSHEPNPTDYIPDDIWSLVSSMKFVSDSFKDIEEHIKKHPMQWRTYLDHPSPETVEIPYNPDSLTSFQKLLVLRIFHLQRVREGLHIFITENMGESFVKPPTLNLMNVFKDSDPLSPLIFIIMPGIDPQDEIIGVATAMETEKYLISYSLGRGRGQGAQDLIQDAAEKGYWVLLQNCHLSLSWMPTLEYIINNLDASKMHPRFRLCLVTMSSPDFPIGILYQGAKLIYEIPKGMRENVMRIYNQISNEEYEGIDPSTPERQLTFHLAFFHAVVLERLQFGSIGWNIPYEFNPSDFTISRRHLKIFLNESQGIEVPFEALSYVIGELNYGGRVTDRWDRRLLLSLLHRFFSEEISSPNFSFGDRYQPPDFNSALPDLVNTVSTWPVVTAGEDVGLSKNASTITARNEAIQIFESLVEVQPTLVAASDSVSEEQYALNFVESLIEQVPEKFNVHNFLKRFNIEETINTVLHHEILLYNKLLKVIHESLTEMQKGLKGLILIDERLDHLNRRLLANKIPEIWLEQSFPSILTLRNYMDDLKMRVKFLDDWVRMGSPTVFNLGAFYHPEEFLTAVLQLYARKHTVPFDSLSWITTPLNAMSPEKITKEPEEGIYIYGLPIEGAKWDSTNKTLAECGQRELVSVLPVMHLLPTQEKDYYDLTDTYECPVFRTQNRGSGALGLPNYIFSIYLPTKNEKPDHWVQRSVAAFITTQ</sequence>
<dbReference type="InterPro" id="IPR042219">
    <property type="entry name" value="AAA_lid_11_sf"/>
</dbReference>
<organism evidence="25 26">
    <name type="scientific">Tritrichomonas musculus</name>
    <dbReference type="NCBI Taxonomy" id="1915356"/>
    <lineage>
        <taxon>Eukaryota</taxon>
        <taxon>Metamonada</taxon>
        <taxon>Parabasalia</taxon>
        <taxon>Tritrichomonadida</taxon>
        <taxon>Tritrichomonadidae</taxon>
        <taxon>Tritrichomonas</taxon>
    </lineage>
</organism>
<dbReference type="InterPro" id="IPR035699">
    <property type="entry name" value="AAA_6"/>
</dbReference>
<evidence type="ECO:0000259" key="17">
    <source>
        <dbReference type="Pfam" id="PF12774"/>
    </source>
</evidence>
<keyword evidence="11" id="KW-0206">Cytoskeleton</keyword>
<dbReference type="Pfam" id="PF08393">
    <property type="entry name" value="DHC_N2"/>
    <property type="match status" value="1"/>
</dbReference>
<dbReference type="PANTHER" id="PTHR45703:SF1">
    <property type="entry name" value="DYNEINS HEAVY CHAIN"/>
    <property type="match status" value="1"/>
</dbReference>
<evidence type="ECO:0000313" key="26">
    <source>
        <dbReference type="Proteomes" id="UP001470230"/>
    </source>
</evidence>
<feature type="domain" description="Dynein heavy chain ATP-binding dynein motor region" evidence="20">
    <location>
        <begin position="3062"/>
        <end position="3283"/>
    </location>
</feature>
<dbReference type="Gene3D" id="3.20.180.20">
    <property type="entry name" value="Dynein heavy chain, N-terminal domain 2"/>
    <property type="match status" value="1"/>
</dbReference>
<evidence type="ECO:0000259" key="19">
    <source>
        <dbReference type="Pfam" id="PF12780"/>
    </source>
</evidence>
<dbReference type="InterPro" id="IPR026983">
    <property type="entry name" value="DHC"/>
</dbReference>
<dbReference type="Pfam" id="PF03028">
    <property type="entry name" value="Dynein_heavy"/>
    <property type="match status" value="1"/>
</dbReference>
<dbReference type="Gene3D" id="1.10.8.1220">
    <property type="match status" value="1"/>
</dbReference>
<dbReference type="InterPro" id="IPR024743">
    <property type="entry name" value="Dynein_HC_stalk"/>
</dbReference>
<keyword evidence="8 13" id="KW-0175">Coiled coil</keyword>
<evidence type="ECO:0000256" key="11">
    <source>
        <dbReference type="ARBA" id="ARBA00023212"/>
    </source>
</evidence>
<comment type="subcellular location">
    <subcellularLocation>
        <location evidence="1">Cytoplasm</location>
        <location evidence="1">Cytoskeleton</location>
        <location evidence="1">Cilium axoneme</location>
    </subcellularLocation>
</comment>
<comment type="similarity">
    <text evidence="2">Belongs to the dynein heavy chain family.</text>
</comment>
<dbReference type="Pfam" id="PF12775">
    <property type="entry name" value="AAA_7"/>
    <property type="match status" value="1"/>
</dbReference>
<evidence type="ECO:0000256" key="9">
    <source>
        <dbReference type="ARBA" id="ARBA00023069"/>
    </source>
</evidence>
<evidence type="ECO:0000259" key="21">
    <source>
        <dbReference type="Pfam" id="PF17852"/>
    </source>
</evidence>
<dbReference type="InterPro" id="IPR041228">
    <property type="entry name" value="Dynein_C"/>
</dbReference>
<name>A0ABR2KU22_9EUKA</name>
<dbReference type="InterPro" id="IPR027417">
    <property type="entry name" value="P-loop_NTPase"/>
</dbReference>
<dbReference type="Gene3D" id="1.10.8.720">
    <property type="entry name" value="Region D6 of dynein motor"/>
    <property type="match status" value="1"/>
</dbReference>
<dbReference type="Gene3D" id="1.20.920.30">
    <property type="match status" value="1"/>
</dbReference>
<dbReference type="PANTHER" id="PTHR45703">
    <property type="entry name" value="DYNEIN HEAVY CHAIN"/>
    <property type="match status" value="1"/>
</dbReference>
<evidence type="ECO:0000256" key="2">
    <source>
        <dbReference type="ARBA" id="ARBA00008887"/>
    </source>
</evidence>
<keyword evidence="5" id="KW-0547">Nucleotide-binding</keyword>
<evidence type="ECO:0000259" key="16">
    <source>
        <dbReference type="Pfam" id="PF08393"/>
    </source>
</evidence>
<dbReference type="InterPro" id="IPR013602">
    <property type="entry name" value="Dynein_heavy_linker"/>
</dbReference>
<feature type="domain" description="Dynein heavy chain region D6 P-loop" evidence="15">
    <location>
        <begin position="3524"/>
        <end position="3636"/>
    </location>
</feature>
<evidence type="ECO:0000256" key="10">
    <source>
        <dbReference type="ARBA" id="ARBA00023175"/>
    </source>
</evidence>
<feature type="compositionally biased region" description="Polar residues" evidence="14">
    <location>
        <begin position="51"/>
        <end position="70"/>
    </location>
</feature>
<dbReference type="Gene3D" id="1.10.472.130">
    <property type="match status" value="1"/>
</dbReference>
<feature type="coiled-coil region" evidence="13">
    <location>
        <begin position="809"/>
        <end position="870"/>
    </location>
</feature>
<dbReference type="EMBL" id="JAPFFF010000003">
    <property type="protein sequence ID" value="KAK8893495.1"/>
    <property type="molecule type" value="Genomic_DNA"/>
</dbReference>
<evidence type="ECO:0000256" key="3">
    <source>
        <dbReference type="ARBA" id="ARBA00022490"/>
    </source>
</evidence>
<evidence type="ECO:0000259" key="24">
    <source>
        <dbReference type="Pfam" id="PF18199"/>
    </source>
</evidence>
<dbReference type="Pfam" id="PF12781">
    <property type="entry name" value="AAA_9"/>
    <property type="match status" value="1"/>
</dbReference>
<feature type="region of interest" description="Disordered" evidence="14">
    <location>
        <begin position="156"/>
        <end position="184"/>
    </location>
</feature>
<keyword evidence="3" id="KW-0963">Cytoplasm</keyword>
<dbReference type="InterPro" id="IPR043160">
    <property type="entry name" value="Dynein_C_barrel"/>
</dbReference>
<dbReference type="Pfam" id="PF17857">
    <property type="entry name" value="AAA_lid_1"/>
    <property type="match status" value="1"/>
</dbReference>
<evidence type="ECO:0000256" key="4">
    <source>
        <dbReference type="ARBA" id="ARBA00022701"/>
    </source>
</evidence>
<feature type="domain" description="Dynein heavy chain linker" evidence="16">
    <location>
        <begin position="884"/>
        <end position="1286"/>
    </location>
</feature>
<feature type="domain" description="Dynein heavy chain AAA lid" evidence="23">
    <location>
        <begin position="3670"/>
        <end position="3808"/>
    </location>
</feature>
<dbReference type="Gene3D" id="1.10.287.2620">
    <property type="match status" value="1"/>
</dbReference>
<dbReference type="InterPro" id="IPR043157">
    <property type="entry name" value="Dynein_AAA1S"/>
</dbReference>
<keyword evidence="10" id="KW-0505">Motor protein</keyword>
<feature type="domain" description="Dynein heavy chain AAA module D4" evidence="19">
    <location>
        <begin position="2420"/>
        <end position="2669"/>
    </location>
</feature>
<feature type="domain" description="Dynein heavy chain hydrolytic ATP-binding dynein motor region" evidence="17">
    <location>
        <begin position="1418"/>
        <end position="1744"/>
    </location>
</feature>
<evidence type="ECO:0000256" key="8">
    <source>
        <dbReference type="ARBA" id="ARBA00023054"/>
    </source>
</evidence>
<evidence type="ECO:0000256" key="7">
    <source>
        <dbReference type="ARBA" id="ARBA00023017"/>
    </source>
</evidence>
<keyword evidence="6" id="KW-0067">ATP-binding</keyword>
<evidence type="ECO:0000256" key="13">
    <source>
        <dbReference type="SAM" id="Coils"/>
    </source>
</evidence>
<dbReference type="Gene3D" id="6.10.140.1060">
    <property type="match status" value="1"/>
</dbReference>
<feature type="coiled-coil region" evidence="13">
    <location>
        <begin position="2918"/>
        <end position="2966"/>
    </location>
</feature>
<dbReference type="InterPro" id="IPR042222">
    <property type="entry name" value="Dynein_2_N"/>
</dbReference>
<feature type="domain" description="Dynein heavy chain coiled coil stalk" evidence="18">
    <location>
        <begin position="2687"/>
        <end position="3035"/>
    </location>
</feature>
<dbReference type="Gene3D" id="1.20.1270.280">
    <property type="match status" value="1"/>
</dbReference>
<dbReference type="Gene3D" id="1.20.140.100">
    <property type="entry name" value="Dynein heavy chain, N-terminal domain 2"/>
    <property type="match status" value="1"/>
</dbReference>
<evidence type="ECO:0000256" key="1">
    <source>
        <dbReference type="ARBA" id="ARBA00004430"/>
    </source>
</evidence>
<comment type="caution">
    <text evidence="25">The sequence shown here is derived from an EMBL/GenBank/DDBJ whole genome shotgun (WGS) entry which is preliminary data.</text>
</comment>
<evidence type="ECO:0000259" key="20">
    <source>
        <dbReference type="Pfam" id="PF12781"/>
    </source>
</evidence>